<keyword evidence="2" id="KW-1185">Reference proteome</keyword>
<reference evidence="1 2" key="2">
    <citation type="journal article" date="2003" name="Nat. Biotechnol.">
        <title>Complete genome sequence and comparative analysis of the industrial microorganism Streptomyces avermitilis.</title>
        <authorList>
            <person name="Ikeda H."/>
            <person name="Ishikawa J."/>
            <person name="Hanamoto A."/>
            <person name="Shinose M."/>
            <person name="Kikuchi H."/>
            <person name="Shiba T."/>
            <person name="Sakaki Y."/>
            <person name="Hattori M."/>
            <person name="Omura S."/>
        </authorList>
    </citation>
    <scope>NUCLEOTIDE SEQUENCE [LARGE SCALE GENOMIC DNA]</scope>
    <source>
        <strain evidence="2">ATCC 31267 / DSM 46492 / JCM 5070 / NBRC 14893 / NCIMB 12804 / NRRL 8165 / MA-4680</strain>
    </source>
</reference>
<dbReference type="EMBL" id="BA000030">
    <property type="protein sequence ID" value="BAC71160.1"/>
    <property type="molecule type" value="Genomic_DNA"/>
</dbReference>
<gene>
    <name evidence="1" type="ORF">SAVERM_3448</name>
</gene>
<name>Q82HR0_STRAW</name>
<sequence length="110" mass="11030">MAGVVPFAAGVTVGWFTAGAAVADGKARWSRARTAAVAGVASAAVRGRSLDTGTRWRAGRSGVRTLARFGPVGWQVGGATVGWKALVGVPVAVGAWGWRLSGRGPGDGGR</sequence>
<reference evidence="1 2" key="3">
    <citation type="journal article" date="2014" name="J. Ind. Microbiol. Biotechnol.">
        <title>Genome mining of the Streptomyces avermitilis genome and development of genome-minimized hosts for heterologous expression of biosynthetic gene clusters.</title>
        <authorList>
            <person name="Ikeda H."/>
            <person name="Shin-ya K."/>
            <person name="Omura S."/>
        </authorList>
    </citation>
    <scope>NUCLEOTIDE SEQUENCE [LARGE SCALE GENOMIC DNA]</scope>
    <source>
        <strain evidence="2">ATCC 31267 / DSM 46492 / JCM 5070 / NBRC 14893 / NCIMB 12804 / NRRL 8165 / MA-4680</strain>
    </source>
</reference>
<dbReference type="HOGENOM" id="CLU_2169564_0_0_11"/>
<proteinExistence type="predicted"/>
<organism evidence="1 2">
    <name type="scientific">Streptomyces avermitilis (strain ATCC 31267 / DSM 46492 / JCM 5070 / NBRC 14893 / NCIMB 12804 / NRRL 8165 / MA-4680)</name>
    <dbReference type="NCBI Taxonomy" id="227882"/>
    <lineage>
        <taxon>Bacteria</taxon>
        <taxon>Bacillati</taxon>
        <taxon>Actinomycetota</taxon>
        <taxon>Actinomycetes</taxon>
        <taxon>Kitasatosporales</taxon>
        <taxon>Streptomycetaceae</taxon>
        <taxon>Streptomyces</taxon>
    </lineage>
</organism>
<dbReference type="AlphaFoldDB" id="Q82HR0"/>
<protein>
    <submittedName>
        <fullName evidence="1">Secreted protein</fullName>
    </submittedName>
</protein>
<dbReference type="KEGG" id="sma:SAVERM_3448"/>
<reference evidence="1 2" key="1">
    <citation type="journal article" date="2001" name="Proc. Natl. Acad. Sci. U.S.A.">
        <title>Genome sequence of an industrial microorganism Streptomyces avermitilis: deducing the ability of producing secondary metabolites.</title>
        <authorList>
            <person name="Omura S."/>
            <person name="Ikeda H."/>
            <person name="Ishikawa J."/>
            <person name="Hanamoto A."/>
            <person name="Takahashi C."/>
            <person name="Shinose M."/>
            <person name="Takahashi Y."/>
            <person name="Horikawa H."/>
            <person name="Nakazawa H."/>
            <person name="Osonoe T."/>
            <person name="Kikuchi H."/>
            <person name="Shiba T."/>
            <person name="Sakaki Y."/>
            <person name="Hattori M."/>
        </authorList>
    </citation>
    <scope>NUCLEOTIDE SEQUENCE [LARGE SCALE GENOMIC DNA]</scope>
    <source>
        <strain evidence="2">ATCC 31267 / DSM 46492 / JCM 5070 / NBRC 14893 / NCIMB 12804 / NRRL 8165 / MA-4680</strain>
    </source>
</reference>
<evidence type="ECO:0000313" key="2">
    <source>
        <dbReference type="Proteomes" id="UP000000428"/>
    </source>
</evidence>
<evidence type="ECO:0000313" key="1">
    <source>
        <dbReference type="EMBL" id="BAC71160.1"/>
    </source>
</evidence>
<accession>Q82HR0</accession>
<dbReference type="Proteomes" id="UP000000428">
    <property type="component" value="Chromosome"/>
</dbReference>